<evidence type="ECO:0000313" key="2">
    <source>
        <dbReference type="Proteomes" id="UP000529783"/>
    </source>
</evidence>
<name>A0A7Y9JKW4_9ACTN</name>
<reference evidence="1 2" key="1">
    <citation type="submission" date="2020-07" db="EMBL/GenBank/DDBJ databases">
        <title>Sequencing the genomes of 1000 actinobacteria strains.</title>
        <authorList>
            <person name="Klenk H.-P."/>
        </authorList>
    </citation>
    <scope>NUCLEOTIDE SEQUENCE [LARGE SCALE GENOMIC DNA]</scope>
    <source>
        <strain evidence="1 2">DSM 40398</strain>
    </source>
</reference>
<accession>A0A7Y9JKW4</accession>
<dbReference type="AlphaFoldDB" id="A0A7Y9JKW4"/>
<keyword evidence="2" id="KW-1185">Reference proteome</keyword>
<organism evidence="1 2">
    <name type="scientific">Actinomadura luteofluorescens</name>
    <dbReference type="NCBI Taxonomy" id="46163"/>
    <lineage>
        <taxon>Bacteria</taxon>
        <taxon>Bacillati</taxon>
        <taxon>Actinomycetota</taxon>
        <taxon>Actinomycetes</taxon>
        <taxon>Streptosporangiales</taxon>
        <taxon>Thermomonosporaceae</taxon>
        <taxon>Actinomadura</taxon>
    </lineage>
</organism>
<sequence length="69" mass="7545">MQAGRREVHALNTHTAAQLTVWTTGETELDIADLTTGASTSTHYEFTDLQGLEACLDDLTEHFNTPPCP</sequence>
<dbReference type="RefSeq" id="WP_179848221.1">
    <property type="nucleotide sequence ID" value="NZ_JACCBA010000001.1"/>
</dbReference>
<evidence type="ECO:0000313" key="1">
    <source>
        <dbReference type="EMBL" id="NYD51938.1"/>
    </source>
</evidence>
<comment type="caution">
    <text evidence="1">The sequence shown here is derived from an EMBL/GenBank/DDBJ whole genome shotgun (WGS) entry which is preliminary data.</text>
</comment>
<dbReference type="Proteomes" id="UP000529783">
    <property type="component" value="Unassembled WGS sequence"/>
</dbReference>
<gene>
    <name evidence="1" type="ORF">BJY14_007921</name>
</gene>
<protein>
    <submittedName>
        <fullName evidence="1">Uncharacterized protein</fullName>
    </submittedName>
</protein>
<proteinExistence type="predicted"/>
<dbReference type="EMBL" id="JACCBA010000001">
    <property type="protein sequence ID" value="NYD51938.1"/>
    <property type="molecule type" value="Genomic_DNA"/>
</dbReference>